<dbReference type="PROSITE" id="PS50994">
    <property type="entry name" value="INTEGRASE"/>
    <property type="match status" value="1"/>
</dbReference>
<accession>A0AAW6FT78</accession>
<dbReference type="NCBIfam" id="NF033516">
    <property type="entry name" value="transpos_IS3"/>
    <property type="match status" value="1"/>
</dbReference>
<dbReference type="GO" id="GO:0003676">
    <property type="term" value="F:nucleic acid binding"/>
    <property type="evidence" value="ECO:0007669"/>
    <property type="project" value="InterPro"/>
</dbReference>
<dbReference type="InterPro" id="IPR012337">
    <property type="entry name" value="RNaseH-like_sf"/>
</dbReference>
<proteinExistence type="predicted"/>
<dbReference type="Gene3D" id="3.30.420.10">
    <property type="entry name" value="Ribonuclease H-like superfamily/Ribonuclease H"/>
    <property type="match status" value="1"/>
</dbReference>
<dbReference type="InterPro" id="IPR025948">
    <property type="entry name" value="HTH-like_dom"/>
</dbReference>
<dbReference type="Pfam" id="PF13333">
    <property type="entry name" value="rve_2"/>
    <property type="match status" value="1"/>
</dbReference>
<evidence type="ECO:0000259" key="2">
    <source>
        <dbReference type="PROSITE" id="PS50994"/>
    </source>
</evidence>
<evidence type="ECO:0000256" key="1">
    <source>
        <dbReference type="ARBA" id="ARBA00002286"/>
    </source>
</evidence>
<dbReference type="Proteomes" id="UP001220658">
    <property type="component" value="Unassembled WGS sequence"/>
</dbReference>
<gene>
    <name evidence="3" type="ORF">POG00_09850</name>
</gene>
<evidence type="ECO:0000313" key="4">
    <source>
        <dbReference type="Proteomes" id="UP001220658"/>
    </source>
</evidence>
<dbReference type="EMBL" id="JAQNCK010000032">
    <property type="protein sequence ID" value="MDC0829001.1"/>
    <property type="molecule type" value="Genomic_DNA"/>
</dbReference>
<dbReference type="InterPro" id="IPR001584">
    <property type="entry name" value="Integrase_cat-core"/>
</dbReference>
<comment type="function">
    <text evidence="1">Involved in the transposition of the insertion sequence.</text>
</comment>
<dbReference type="InterPro" id="IPR050900">
    <property type="entry name" value="Transposase_IS3/IS150/IS904"/>
</dbReference>
<sequence length="303" mass="35953">MKKSHQHSGRLTQIRYQLVFEASQSNPEFEVTRVLKQLKVSKSGYYAWLKRKKSPQQLHKEMVMEKIQQIHKESHGIYGAPKITECLKKKGHTISQRTVSLYMKELGIRACWVRPYTITTLNSDFNSRLTNVLDRNFNPERPNEVWCTDITYIWTIADGFVYLTSIMDLYSRKIIAWTLSKTLEVEEVLKCVEIAKQRREIKDPLIIHSDRGIHFTCRKYSELTNGMKRSYSEKGVPYDNACIESFHSLIKKERLNRKVILDYDHVYDLCFEYIETFYNTARIHSHCDYMSPKQYEDLWNKVN</sequence>
<dbReference type="SUPFAM" id="SSF53098">
    <property type="entry name" value="Ribonuclease H-like"/>
    <property type="match status" value="1"/>
</dbReference>
<feature type="domain" description="Integrase catalytic" evidence="2">
    <location>
        <begin position="138"/>
        <end position="300"/>
    </location>
</feature>
<name>A0AAW6FT78_9FIRM</name>
<dbReference type="InterPro" id="IPR036397">
    <property type="entry name" value="RNaseH_sf"/>
</dbReference>
<dbReference type="Gene3D" id="1.10.10.60">
    <property type="entry name" value="Homeodomain-like"/>
    <property type="match status" value="1"/>
</dbReference>
<dbReference type="AlphaFoldDB" id="A0AAW6FT78"/>
<dbReference type="GO" id="GO:0015074">
    <property type="term" value="P:DNA integration"/>
    <property type="evidence" value="ECO:0007669"/>
    <property type="project" value="InterPro"/>
</dbReference>
<evidence type="ECO:0000313" key="3">
    <source>
        <dbReference type="EMBL" id="MDC0829001.1"/>
    </source>
</evidence>
<dbReference type="PANTHER" id="PTHR46889:SF4">
    <property type="entry name" value="TRANSPOSASE INSO FOR INSERTION SEQUENCE ELEMENT IS911B-RELATED"/>
    <property type="match status" value="1"/>
</dbReference>
<dbReference type="PANTHER" id="PTHR46889">
    <property type="entry name" value="TRANSPOSASE INSF FOR INSERTION SEQUENCE IS3B-RELATED"/>
    <property type="match status" value="1"/>
</dbReference>
<dbReference type="InterPro" id="IPR048020">
    <property type="entry name" value="Transpos_IS3"/>
</dbReference>
<organism evidence="3 4">
    <name type="scientific">Faecalitalea cylindroides</name>
    <dbReference type="NCBI Taxonomy" id="39483"/>
    <lineage>
        <taxon>Bacteria</taxon>
        <taxon>Bacillati</taxon>
        <taxon>Bacillota</taxon>
        <taxon>Erysipelotrichia</taxon>
        <taxon>Erysipelotrichales</taxon>
        <taxon>Erysipelotrichaceae</taxon>
        <taxon>Faecalitalea</taxon>
    </lineage>
</organism>
<protein>
    <submittedName>
        <fullName evidence="3">IS3 family transposase</fullName>
    </submittedName>
</protein>
<dbReference type="RefSeq" id="WP_272013433.1">
    <property type="nucleotide sequence ID" value="NZ_JADMUL010000030.1"/>
</dbReference>
<dbReference type="Pfam" id="PF00665">
    <property type="entry name" value="rve"/>
    <property type="match status" value="1"/>
</dbReference>
<dbReference type="Pfam" id="PF13276">
    <property type="entry name" value="HTH_21"/>
    <property type="match status" value="1"/>
</dbReference>
<comment type="caution">
    <text evidence="3">The sequence shown here is derived from an EMBL/GenBank/DDBJ whole genome shotgun (WGS) entry which is preliminary data.</text>
</comment>
<reference evidence="3" key="1">
    <citation type="submission" date="2023-01" db="EMBL/GenBank/DDBJ databases">
        <title>Human gut microbiome strain richness.</title>
        <authorList>
            <person name="Chen-Liaw A."/>
        </authorList>
    </citation>
    <scope>NUCLEOTIDE SEQUENCE</scope>
    <source>
        <strain evidence="3">D55st1_G4_D55t1_190419</strain>
    </source>
</reference>